<keyword evidence="15" id="KW-0175">Coiled coil</keyword>
<comment type="function">
    <text evidence="12 13">RNA polymerase that catalyzes the synthesis of short RNA molecules used as primers for DNA polymerase during DNA replication.</text>
</comment>
<dbReference type="SUPFAM" id="SSF56731">
    <property type="entry name" value="DNA primase core"/>
    <property type="match status" value="1"/>
</dbReference>
<name>A0A2Z5Y2F6_9ENTE</name>
<keyword evidence="11 12" id="KW-0804">Transcription</keyword>
<feature type="domain" description="Toprim" evidence="16">
    <location>
        <begin position="268"/>
        <end position="348"/>
    </location>
</feature>
<dbReference type="InterPro" id="IPR006295">
    <property type="entry name" value="DNA_primase_DnaG"/>
</dbReference>
<dbReference type="HAMAP" id="MF_00974">
    <property type="entry name" value="DNA_primase_DnaG"/>
    <property type="match status" value="1"/>
</dbReference>
<dbReference type="Pfam" id="PF01807">
    <property type="entry name" value="Zn_ribbon_DnaG"/>
    <property type="match status" value="1"/>
</dbReference>
<dbReference type="PROSITE" id="PS50880">
    <property type="entry name" value="TOPRIM"/>
    <property type="match status" value="1"/>
</dbReference>
<evidence type="ECO:0000256" key="14">
    <source>
        <dbReference type="PIRSR" id="PIRSR002811-1"/>
    </source>
</evidence>
<dbReference type="InterPro" id="IPR034151">
    <property type="entry name" value="TOPRIM_DnaG_bac"/>
</dbReference>
<dbReference type="PANTHER" id="PTHR30313">
    <property type="entry name" value="DNA PRIMASE"/>
    <property type="match status" value="1"/>
</dbReference>
<dbReference type="Gene3D" id="1.10.860.10">
    <property type="entry name" value="DNAb Helicase, Chain A"/>
    <property type="match status" value="1"/>
</dbReference>
<comment type="cofactor">
    <cofactor evidence="12 13 14">
        <name>Zn(2+)</name>
        <dbReference type="ChEBI" id="CHEBI:29105"/>
    </cofactor>
    <text evidence="12 13 14">Binds 1 zinc ion per monomer.</text>
</comment>
<keyword evidence="9" id="KW-0460">Magnesium</keyword>
<accession>A0A2Z5Y2F6</accession>
<comment type="similarity">
    <text evidence="12 13">Belongs to the DnaG primase family.</text>
</comment>
<protein>
    <recommendedName>
        <fullName evidence="12 13">DNA primase</fullName>
        <ecNumber evidence="12">2.7.7.101</ecNumber>
    </recommendedName>
</protein>
<evidence type="ECO:0000313" key="18">
    <source>
        <dbReference type="Proteomes" id="UP000269226"/>
    </source>
</evidence>
<dbReference type="RefSeq" id="WP_015694883.1">
    <property type="nucleotide sequence ID" value="NZ_AP018492.1"/>
</dbReference>
<dbReference type="SMART" id="SM00493">
    <property type="entry name" value="TOPRIM"/>
    <property type="match status" value="1"/>
</dbReference>
<dbReference type="InterPro" id="IPR036977">
    <property type="entry name" value="DNA_primase_Znf_CHC2"/>
</dbReference>
<dbReference type="InterPro" id="IPR006171">
    <property type="entry name" value="TOPRIM_dom"/>
</dbReference>
<keyword evidence="2 12" id="KW-0639">Primosome</keyword>
<dbReference type="AlphaFoldDB" id="A0A2Z5Y2F6"/>
<evidence type="ECO:0000256" key="1">
    <source>
        <dbReference type="ARBA" id="ARBA00022478"/>
    </source>
</evidence>
<dbReference type="PANTHER" id="PTHR30313:SF2">
    <property type="entry name" value="DNA PRIMASE"/>
    <property type="match status" value="1"/>
</dbReference>
<evidence type="ECO:0000256" key="7">
    <source>
        <dbReference type="ARBA" id="ARBA00022771"/>
    </source>
</evidence>
<dbReference type="SUPFAM" id="SSF57783">
    <property type="entry name" value="Zinc beta-ribbon"/>
    <property type="match status" value="1"/>
</dbReference>
<dbReference type="InterPro" id="IPR019475">
    <property type="entry name" value="DNA_primase_DnaB-bd"/>
</dbReference>
<dbReference type="Pfam" id="PF08275">
    <property type="entry name" value="DNAG_N"/>
    <property type="match status" value="1"/>
</dbReference>
<organism evidence="17 18">
    <name type="scientific">Melissococcus plutonius</name>
    <dbReference type="NCBI Taxonomy" id="33970"/>
    <lineage>
        <taxon>Bacteria</taxon>
        <taxon>Bacillati</taxon>
        <taxon>Bacillota</taxon>
        <taxon>Bacilli</taxon>
        <taxon>Lactobacillales</taxon>
        <taxon>Enterococcaceae</taxon>
        <taxon>Melissococcus</taxon>
    </lineage>
</organism>
<keyword evidence="6 12" id="KW-0479">Metal-binding</keyword>
<dbReference type="SMART" id="SM00400">
    <property type="entry name" value="ZnF_CHCC"/>
    <property type="match status" value="1"/>
</dbReference>
<evidence type="ECO:0000256" key="6">
    <source>
        <dbReference type="ARBA" id="ARBA00022723"/>
    </source>
</evidence>
<dbReference type="GO" id="GO:0008270">
    <property type="term" value="F:zinc ion binding"/>
    <property type="evidence" value="ECO:0007669"/>
    <property type="project" value="UniProtKB-UniRule"/>
</dbReference>
<evidence type="ECO:0000259" key="16">
    <source>
        <dbReference type="PROSITE" id="PS50880"/>
    </source>
</evidence>
<dbReference type="NCBIfam" id="TIGR01391">
    <property type="entry name" value="dnaG"/>
    <property type="match status" value="1"/>
</dbReference>
<evidence type="ECO:0000256" key="5">
    <source>
        <dbReference type="ARBA" id="ARBA00022705"/>
    </source>
</evidence>
<feature type="zinc finger region" description="CHC2-type" evidence="12 14">
    <location>
        <begin position="40"/>
        <end position="64"/>
    </location>
</feature>
<keyword evidence="7 12" id="KW-0863">Zinc-finger</keyword>
<keyword evidence="5 12" id="KW-0235">DNA replication</keyword>
<dbReference type="PIRSF" id="PIRSF002811">
    <property type="entry name" value="DnaG"/>
    <property type="match status" value="1"/>
</dbReference>
<keyword evidence="1 12" id="KW-0240">DNA-directed RNA polymerase</keyword>
<evidence type="ECO:0000256" key="4">
    <source>
        <dbReference type="ARBA" id="ARBA00022695"/>
    </source>
</evidence>
<dbReference type="GO" id="GO:1990077">
    <property type="term" value="C:primosome complex"/>
    <property type="evidence" value="ECO:0007669"/>
    <property type="project" value="UniProtKB-KW"/>
</dbReference>
<dbReference type="Proteomes" id="UP000269226">
    <property type="component" value="Chromosome"/>
</dbReference>
<dbReference type="FunFam" id="3.90.580.10:FF:000001">
    <property type="entry name" value="DNA primase"/>
    <property type="match status" value="1"/>
</dbReference>
<dbReference type="InterPro" id="IPR013264">
    <property type="entry name" value="DNAG_N"/>
</dbReference>
<dbReference type="GO" id="GO:0006269">
    <property type="term" value="P:DNA replication, synthesis of primer"/>
    <property type="evidence" value="ECO:0007669"/>
    <property type="project" value="UniProtKB-UniRule"/>
</dbReference>
<comment type="subunit">
    <text evidence="12">Monomer. Interacts with DnaB.</text>
</comment>
<keyword evidence="4 12" id="KW-0548">Nucleotidyltransferase</keyword>
<dbReference type="GO" id="GO:0000428">
    <property type="term" value="C:DNA-directed RNA polymerase complex"/>
    <property type="evidence" value="ECO:0007669"/>
    <property type="project" value="UniProtKB-KW"/>
</dbReference>
<dbReference type="Pfam" id="PF13155">
    <property type="entry name" value="Toprim_2"/>
    <property type="match status" value="1"/>
</dbReference>
<comment type="domain">
    <text evidence="12">Contains an N-terminal zinc-binding domain, a central core domain that contains the primase activity, and a C-terminal DnaB-binding domain.</text>
</comment>
<evidence type="ECO:0000256" key="9">
    <source>
        <dbReference type="ARBA" id="ARBA00022842"/>
    </source>
</evidence>
<evidence type="ECO:0000256" key="10">
    <source>
        <dbReference type="ARBA" id="ARBA00023125"/>
    </source>
</evidence>
<dbReference type="InterPro" id="IPR037068">
    <property type="entry name" value="DNA_primase_core_N_sf"/>
</dbReference>
<reference evidence="17 18" key="1">
    <citation type="submission" date="2018-01" db="EMBL/GenBank/DDBJ databases">
        <title>Whole genome sequence of Melissococcus plutonius DAT561.</title>
        <authorList>
            <person name="Okumura K."/>
            <person name="Takamatsu D."/>
            <person name="Okura M."/>
        </authorList>
    </citation>
    <scope>NUCLEOTIDE SEQUENCE [LARGE SCALE GENOMIC DNA]</scope>
    <source>
        <strain evidence="17 18">DAT561</strain>
    </source>
</reference>
<dbReference type="GO" id="GO:0005737">
    <property type="term" value="C:cytoplasm"/>
    <property type="evidence" value="ECO:0007669"/>
    <property type="project" value="TreeGrafter"/>
</dbReference>
<evidence type="ECO:0000256" key="2">
    <source>
        <dbReference type="ARBA" id="ARBA00022515"/>
    </source>
</evidence>
<evidence type="ECO:0000256" key="3">
    <source>
        <dbReference type="ARBA" id="ARBA00022679"/>
    </source>
</evidence>
<dbReference type="InterPro" id="IPR016136">
    <property type="entry name" value="DNA_helicase_N/primase_C"/>
</dbReference>
<dbReference type="GO" id="GO:0003899">
    <property type="term" value="F:DNA-directed RNA polymerase activity"/>
    <property type="evidence" value="ECO:0007669"/>
    <property type="project" value="UniProtKB-UniRule"/>
</dbReference>
<comment type="catalytic activity">
    <reaction evidence="12">
        <text>ssDNA + n NTP = ssDNA/pppN(pN)n-1 hybrid + (n-1) diphosphate.</text>
        <dbReference type="EC" id="2.7.7.101"/>
    </reaction>
</comment>
<sequence>MKQQIPQEVIEEIRHQTNIIDIVSQYVQLKKSGKNYMGLCPFHEERSPSFSVAEDKQIFHCFGCGKGGTIFNFIQEIEGISFPQAVKKVVEMENLSVSIDLNPIQATETPQMRQKRQLIEVHKKAVELYHHVLVNTKAGEEALKYLIERGLTREIIDTFMIGFAPMERDFLQRVFQNDQFDVSILDASGLFVKRDTGESFDRFYQRIVFPIYDVQNNPIAFSGRLLKTKQFIGENLPKYLNSPETLLFNKRETLFNFNQARKYIRKENTVFLFEGFMDVIAAWQSGIYNGIASMGTSLTNQQIRYLEKVSEKLVLCYDGDQAGIEATNRAIQLLNQQSRLMLSVLNLPEKLDPDDYVRKYGVDSFKTLATHEQQTVFSFKMFYHRQSRNMKNEKEQIDYVQTLLGELLLVPSPLERDHYMQQLAKQFNLSLHSLEEQFHQLKQKQRVEQRATKKQLAIKEPTVERKQTYSLFQSMQQQNKLPLSQEEKAEQTLIYRLMNEPLVRDQINNENNFSFIHDNYQELYLLLNVYLMEHNSFHLADFVNYLQNDEIKKLVIEIDQQIISEKSSEREINDLLYVIRSAKLKEKITEKKQQQKNAEKLGDKLLAEELTIEIIHLVQQLDKKRSII</sequence>
<dbReference type="Gene3D" id="3.90.580.10">
    <property type="entry name" value="Zinc finger, CHC2-type domain"/>
    <property type="match status" value="1"/>
</dbReference>
<dbReference type="Gene3D" id="3.90.980.10">
    <property type="entry name" value="DNA primase, catalytic core, N-terminal domain"/>
    <property type="match status" value="1"/>
</dbReference>
<evidence type="ECO:0000256" key="12">
    <source>
        <dbReference type="HAMAP-Rule" id="MF_00974"/>
    </source>
</evidence>
<gene>
    <name evidence="12" type="primary">dnaG</name>
    <name evidence="17" type="ORF">DAT561_0804</name>
</gene>
<evidence type="ECO:0000256" key="11">
    <source>
        <dbReference type="ARBA" id="ARBA00023163"/>
    </source>
</evidence>
<dbReference type="InterPro" id="IPR002694">
    <property type="entry name" value="Znf_CHC2"/>
</dbReference>
<dbReference type="CDD" id="cd03364">
    <property type="entry name" value="TOPRIM_DnaG_primases"/>
    <property type="match status" value="1"/>
</dbReference>
<feature type="coiled-coil region" evidence="15">
    <location>
        <begin position="424"/>
        <end position="451"/>
    </location>
</feature>
<keyword evidence="8 12" id="KW-0862">Zinc</keyword>
<dbReference type="Gene3D" id="3.40.1360.10">
    <property type="match status" value="1"/>
</dbReference>
<dbReference type="EC" id="2.7.7.101" evidence="12"/>
<dbReference type="GeneID" id="57043352"/>
<dbReference type="GO" id="GO:0003677">
    <property type="term" value="F:DNA binding"/>
    <property type="evidence" value="ECO:0007669"/>
    <property type="project" value="UniProtKB-KW"/>
</dbReference>
<keyword evidence="10 12" id="KW-0238">DNA-binding</keyword>
<keyword evidence="3 12" id="KW-0808">Transferase</keyword>
<dbReference type="InterPro" id="IPR030846">
    <property type="entry name" value="DnaG_bac"/>
</dbReference>
<dbReference type="EMBL" id="AP018492">
    <property type="protein sequence ID" value="BBC60918.1"/>
    <property type="molecule type" value="Genomic_DNA"/>
</dbReference>
<proteinExistence type="inferred from homology"/>
<evidence type="ECO:0000256" key="8">
    <source>
        <dbReference type="ARBA" id="ARBA00022833"/>
    </source>
</evidence>
<evidence type="ECO:0000256" key="15">
    <source>
        <dbReference type="SAM" id="Coils"/>
    </source>
</evidence>
<dbReference type="Pfam" id="PF10410">
    <property type="entry name" value="DnaB_bind"/>
    <property type="match status" value="1"/>
</dbReference>
<dbReference type="InterPro" id="IPR050219">
    <property type="entry name" value="DnaG_primase"/>
</dbReference>
<evidence type="ECO:0000313" key="17">
    <source>
        <dbReference type="EMBL" id="BBC60918.1"/>
    </source>
</evidence>
<evidence type="ECO:0000256" key="13">
    <source>
        <dbReference type="PIRNR" id="PIRNR002811"/>
    </source>
</evidence>